<evidence type="ECO:0000313" key="1">
    <source>
        <dbReference type="EMBL" id="CAI8616063.1"/>
    </source>
</evidence>
<accession>A0AAV1B3E3</accession>
<evidence type="ECO:0000313" key="2">
    <source>
        <dbReference type="Proteomes" id="UP001157006"/>
    </source>
</evidence>
<dbReference type="Proteomes" id="UP001157006">
    <property type="component" value="Chromosome 6"/>
</dbReference>
<reference evidence="1 2" key="1">
    <citation type="submission" date="2023-01" db="EMBL/GenBank/DDBJ databases">
        <authorList>
            <person name="Kreplak J."/>
        </authorList>
    </citation>
    <scope>NUCLEOTIDE SEQUENCE [LARGE SCALE GENOMIC DNA]</scope>
</reference>
<protein>
    <submittedName>
        <fullName evidence="1">Uncharacterized protein</fullName>
    </submittedName>
</protein>
<dbReference type="AlphaFoldDB" id="A0AAV1B3E3"/>
<proteinExistence type="predicted"/>
<keyword evidence="2" id="KW-1185">Reference proteome</keyword>
<gene>
    <name evidence="1" type="ORF">VFH_VI011400</name>
</gene>
<sequence>MSGDASLNAKDIIGQDFIDPIEVVVINVVHVAYEVVETNAILISDHVADEVVEINVVITDEVAATYLVPITDKATPTSDTEVTAPA</sequence>
<organism evidence="1 2">
    <name type="scientific">Vicia faba</name>
    <name type="common">Broad bean</name>
    <name type="synonym">Faba vulgaris</name>
    <dbReference type="NCBI Taxonomy" id="3906"/>
    <lineage>
        <taxon>Eukaryota</taxon>
        <taxon>Viridiplantae</taxon>
        <taxon>Streptophyta</taxon>
        <taxon>Embryophyta</taxon>
        <taxon>Tracheophyta</taxon>
        <taxon>Spermatophyta</taxon>
        <taxon>Magnoliopsida</taxon>
        <taxon>eudicotyledons</taxon>
        <taxon>Gunneridae</taxon>
        <taxon>Pentapetalae</taxon>
        <taxon>rosids</taxon>
        <taxon>fabids</taxon>
        <taxon>Fabales</taxon>
        <taxon>Fabaceae</taxon>
        <taxon>Papilionoideae</taxon>
        <taxon>50 kb inversion clade</taxon>
        <taxon>NPAAA clade</taxon>
        <taxon>Hologalegina</taxon>
        <taxon>IRL clade</taxon>
        <taxon>Fabeae</taxon>
        <taxon>Vicia</taxon>
    </lineage>
</organism>
<name>A0AAV1B3E3_VICFA</name>
<dbReference type="EMBL" id="OX451741">
    <property type="protein sequence ID" value="CAI8616063.1"/>
    <property type="molecule type" value="Genomic_DNA"/>
</dbReference>